<name>A0A3D8GTM0_9BACI</name>
<dbReference type="SUPFAM" id="SSF54593">
    <property type="entry name" value="Glyoxalase/Bleomycin resistance protein/Dihydroxybiphenyl dioxygenase"/>
    <property type="match status" value="1"/>
</dbReference>
<dbReference type="InterPro" id="IPR037523">
    <property type="entry name" value="VOC_core"/>
</dbReference>
<dbReference type="Gene3D" id="3.10.180.10">
    <property type="entry name" value="2,3-Dihydroxybiphenyl 1,2-Dioxygenase, domain 1"/>
    <property type="match status" value="1"/>
</dbReference>
<dbReference type="PROSITE" id="PS51819">
    <property type="entry name" value="VOC"/>
    <property type="match status" value="1"/>
</dbReference>
<evidence type="ECO:0000313" key="3">
    <source>
        <dbReference type="Proteomes" id="UP000257144"/>
    </source>
</evidence>
<dbReference type="AlphaFoldDB" id="A0A3D8GTM0"/>
<proteinExistence type="predicted"/>
<evidence type="ECO:0000259" key="1">
    <source>
        <dbReference type="PROSITE" id="PS51819"/>
    </source>
</evidence>
<dbReference type="Proteomes" id="UP000257144">
    <property type="component" value="Unassembled WGS sequence"/>
</dbReference>
<reference evidence="2 3" key="1">
    <citation type="submission" date="2018-07" db="EMBL/GenBank/DDBJ databases">
        <title>Bacillus sp. YLB-04 draft genome sequence.</title>
        <authorList>
            <person name="Yu L."/>
            <person name="Tang X."/>
        </authorList>
    </citation>
    <scope>NUCLEOTIDE SEQUENCE [LARGE SCALE GENOMIC DNA]</scope>
    <source>
        <strain evidence="2 3">YLB-04</strain>
    </source>
</reference>
<gene>
    <name evidence="2" type="ORF">DRW41_08230</name>
</gene>
<dbReference type="EMBL" id="QNQT01000002">
    <property type="protein sequence ID" value="RDU37798.1"/>
    <property type="molecule type" value="Genomic_DNA"/>
</dbReference>
<protein>
    <submittedName>
        <fullName evidence="2">VOC family protein</fullName>
    </submittedName>
</protein>
<sequence>MAKPLLKGMEGVFIPVKDPADSAKWYEEILGFSLLYMEAEAAVMKISEQAQTVVCLVKTDNHHPMKFPENNFGVGKYYNFIPEDIEETYNLLIEKKVKVNPIGGEGSTRFFTFYDPDGNPLGVCQ</sequence>
<dbReference type="Pfam" id="PF00903">
    <property type="entry name" value="Glyoxalase"/>
    <property type="match status" value="1"/>
</dbReference>
<dbReference type="InterPro" id="IPR029068">
    <property type="entry name" value="Glyas_Bleomycin-R_OHBP_Dase"/>
</dbReference>
<feature type="domain" description="VOC" evidence="1">
    <location>
        <begin position="8"/>
        <end position="125"/>
    </location>
</feature>
<accession>A0A3D8GTM0</accession>
<dbReference type="OrthoDB" id="2608626at2"/>
<comment type="caution">
    <text evidence="2">The sequence shown here is derived from an EMBL/GenBank/DDBJ whole genome shotgun (WGS) entry which is preliminary data.</text>
</comment>
<organism evidence="2 3">
    <name type="scientific">Neobacillus piezotolerans</name>
    <dbReference type="NCBI Taxonomy" id="2259171"/>
    <lineage>
        <taxon>Bacteria</taxon>
        <taxon>Bacillati</taxon>
        <taxon>Bacillota</taxon>
        <taxon>Bacilli</taxon>
        <taxon>Bacillales</taxon>
        <taxon>Bacillaceae</taxon>
        <taxon>Neobacillus</taxon>
    </lineage>
</organism>
<dbReference type="CDD" id="cd06587">
    <property type="entry name" value="VOC"/>
    <property type="match status" value="1"/>
</dbReference>
<evidence type="ECO:0000313" key="2">
    <source>
        <dbReference type="EMBL" id="RDU37798.1"/>
    </source>
</evidence>
<dbReference type="InterPro" id="IPR004360">
    <property type="entry name" value="Glyas_Fos-R_dOase_dom"/>
</dbReference>
<dbReference type="RefSeq" id="WP_115451468.1">
    <property type="nucleotide sequence ID" value="NZ_QNQT01000002.1"/>
</dbReference>
<keyword evidence="3" id="KW-1185">Reference proteome</keyword>